<keyword evidence="5" id="KW-1185">Reference proteome</keyword>
<comment type="caution">
    <text evidence="1">The sequence shown here is derived from an EMBL/GenBank/DDBJ whole genome shotgun (WGS) entry which is preliminary data.</text>
</comment>
<dbReference type="EMBL" id="CAJNOK010072725">
    <property type="protein sequence ID" value="CAF1666900.1"/>
    <property type="molecule type" value="Genomic_DNA"/>
</dbReference>
<organism evidence="1 5">
    <name type="scientific">Didymodactylos carnosus</name>
    <dbReference type="NCBI Taxonomy" id="1234261"/>
    <lineage>
        <taxon>Eukaryota</taxon>
        <taxon>Metazoa</taxon>
        <taxon>Spiralia</taxon>
        <taxon>Gnathifera</taxon>
        <taxon>Rotifera</taxon>
        <taxon>Eurotatoria</taxon>
        <taxon>Bdelloidea</taxon>
        <taxon>Philodinida</taxon>
        <taxon>Philodinidae</taxon>
        <taxon>Didymodactylos</taxon>
    </lineage>
</organism>
<accession>A0A815MVI4</accession>
<dbReference type="EMBL" id="CAJOBC010083688">
    <property type="protein sequence ID" value="CAF4305325.1"/>
    <property type="molecule type" value="Genomic_DNA"/>
</dbReference>
<dbReference type="EMBL" id="CAJNOQ010018260">
    <property type="protein sequence ID" value="CAF1423482.1"/>
    <property type="molecule type" value="Genomic_DNA"/>
</dbReference>
<protein>
    <submittedName>
        <fullName evidence="1">Uncharacterized protein</fullName>
    </submittedName>
</protein>
<dbReference type="Proteomes" id="UP000677228">
    <property type="component" value="Unassembled WGS sequence"/>
</dbReference>
<evidence type="ECO:0000313" key="4">
    <source>
        <dbReference type="EMBL" id="CAF4534000.1"/>
    </source>
</evidence>
<reference evidence="1" key="1">
    <citation type="submission" date="2021-02" db="EMBL/GenBank/DDBJ databases">
        <authorList>
            <person name="Nowell W R."/>
        </authorList>
    </citation>
    <scope>NUCLEOTIDE SEQUENCE</scope>
</reference>
<dbReference type="AlphaFoldDB" id="A0A815MVI4"/>
<evidence type="ECO:0000313" key="5">
    <source>
        <dbReference type="Proteomes" id="UP000663829"/>
    </source>
</evidence>
<gene>
    <name evidence="1" type="ORF">GPM918_LOCUS33779</name>
    <name evidence="2" type="ORF">OVA965_LOCUS45548</name>
    <name evidence="3" type="ORF">SRO942_LOCUS34466</name>
    <name evidence="4" type="ORF">TMI583_LOCUS49141</name>
</gene>
<dbReference type="OrthoDB" id="10251371at2759"/>
<dbReference type="EMBL" id="CAJOBA010105061">
    <property type="protein sequence ID" value="CAF4534000.1"/>
    <property type="molecule type" value="Genomic_DNA"/>
</dbReference>
<evidence type="ECO:0000313" key="1">
    <source>
        <dbReference type="EMBL" id="CAF1423482.1"/>
    </source>
</evidence>
<sequence length="74" mass="9054">MTSRNLTSNFLEFRNRAVRDRNYNTDEKTTDDRTALIENDEEEIVYFEKNLPPTWIESQRRIQLQFDQVRNRSK</sequence>
<name>A0A815MVI4_9BILA</name>
<dbReference type="Proteomes" id="UP000681722">
    <property type="component" value="Unassembled WGS sequence"/>
</dbReference>
<proteinExistence type="predicted"/>
<dbReference type="Proteomes" id="UP000682733">
    <property type="component" value="Unassembled WGS sequence"/>
</dbReference>
<dbReference type="Proteomes" id="UP000663829">
    <property type="component" value="Unassembled WGS sequence"/>
</dbReference>
<evidence type="ECO:0000313" key="3">
    <source>
        <dbReference type="EMBL" id="CAF4305325.1"/>
    </source>
</evidence>
<evidence type="ECO:0000313" key="2">
    <source>
        <dbReference type="EMBL" id="CAF1666900.1"/>
    </source>
</evidence>